<dbReference type="Proteomes" id="UP001212841">
    <property type="component" value="Unassembled WGS sequence"/>
</dbReference>
<feature type="compositionally biased region" description="Low complexity" evidence="1">
    <location>
        <begin position="219"/>
        <end position="254"/>
    </location>
</feature>
<dbReference type="EMBL" id="JADGJD010000872">
    <property type="protein sequence ID" value="KAJ3047949.1"/>
    <property type="molecule type" value="Genomic_DNA"/>
</dbReference>
<reference evidence="3" key="1">
    <citation type="submission" date="2020-05" db="EMBL/GenBank/DDBJ databases">
        <title>Phylogenomic resolution of chytrid fungi.</title>
        <authorList>
            <person name="Stajich J.E."/>
            <person name="Amses K."/>
            <person name="Simmons R."/>
            <person name="Seto K."/>
            <person name="Myers J."/>
            <person name="Bonds A."/>
            <person name="Quandt C.A."/>
            <person name="Barry K."/>
            <person name="Liu P."/>
            <person name="Grigoriev I."/>
            <person name="Longcore J.E."/>
            <person name="James T.Y."/>
        </authorList>
    </citation>
    <scope>NUCLEOTIDE SEQUENCE</scope>
    <source>
        <strain evidence="3">JEL0318</strain>
    </source>
</reference>
<dbReference type="AlphaFoldDB" id="A0AAD5S965"/>
<keyword evidence="2" id="KW-0732">Signal</keyword>
<feature type="region of interest" description="Disordered" evidence="1">
    <location>
        <begin position="196"/>
        <end position="259"/>
    </location>
</feature>
<feature type="chain" id="PRO_5042266069" description="Secreted protein" evidence="2">
    <location>
        <begin position="20"/>
        <end position="280"/>
    </location>
</feature>
<feature type="signal peptide" evidence="2">
    <location>
        <begin position="1"/>
        <end position="19"/>
    </location>
</feature>
<proteinExistence type="predicted"/>
<evidence type="ECO:0000313" key="3">
    <source>
        <dbReference type="EMBL" id="KAJ3047949.1"/>
    </source>
</evidence>
<evidence type="ECO:0008006" key="5">
    <source>
        <dbReference type="Google" id="ProtNLM"/>
    </source>
</evidence>
<keyword evidence="4" id="KW-1185">Reference proteome</keyword>
<organism evidence="3 4">
    <name type="scientific">Rhizophlyctis rosea</name>
    <dbReference type="NCBI Taxonomy" id="64517"/>
    <lineage>
        <taxon>Eukaryota</taxon>
        <taxon>Fungi</taxon>
        <taxon>Fungi incertae sedis</taxon>
        <taxon>Chytridiomycota</taxon>
        <taxon>Chytridiomycota incertae sedis</taxon>
        <taxon>Chytridiomycetes</taxon>
        <taxon>Rhizophlyctidales</taxon>
        <taxon>Rhizophlyctidaceae</taxon>
        <taxon>Rhizophlyctis</taxon>
    </lineage>
</organism>
<accession>A0AAD5S965</accession>
<feature type="compositionally biased region" description="Polar residues" evidence="1">
    <location>
        <begin position="196"/>
        <end position="211"/>
    </location>
</feature>
<evidence type="ECO:0000313" key="4">
    <source>
        <dbReference type="Proteomes" id="UP001212841"/>
    </source>
</evidence>
<evidence type="ECO:0000256" key="2">
    <source>
        <dbReference type="SAM" id="SignalP"/>
    </source>
</evidence>
<comment type="caution">
    <text evidence="3">The sequence shown here is derived from an EMBL/GenBank/DDBJ whole genome shotgun (WGS) entry which is preliminary data.</text>
</comment>
<sequence>MHFNTFVAVAALSSVGVNAAGQWNRRIYYDNVECKPTGFAYAISVYSPVAGCPGGATTDKVSLVSTCIPKSNDTRAPSSEGSGCDDVPGTVSDAEWAVPNGQGAKIAGIPYLVTNAYGNAEGCAISSSTNAITQTIYAADQKCHAYEPGVFFKAACNNDGGIVLWCTDSACTQCGKAGTFSEGVPGVVSFTSNCSTKENNSPAKSICSGGSNDPLPKWSESNTVSSTVSSKPAAASPTGGAAGNGTSSTPAAGAGNSGAGKKEGVAVGALFAAVVAAIAI</sequence>
<name>A0AAD5S965_9FUNG</name>
<protein>
    <recommendedName>
        <fullName evidence="5">Secreted protein</fullName>
    </recommendedName>
</protein>
<evidence type="ECO:0000256" key="1">
    <source>
        <dbReference type="SAM" id="MobiDB-lite"/>
    </source>
</evidence>
<gene>
    <name evidence="3" type="ORF">HK097_011021</name>
</gene>